<feature type="compositionally biased region" description="Basic and acidic residues" evidence="1">
    <location>
        <begin position="29"/>
        <end position="45"/>
    </location>
</feature>
<dbReference type="CDD" id="cd10567">
    <property type="entry name" value="SWIB-MDM2_like"/>
    <property type="match status" value="1"/>
</dbReference>
<dbReference type="InterPro" id="IPR003121">
    <property type="entry name" value="SWIB_MDM2_domain"/>
</dbReference>
<feature type="domain" description="DM2" evidence="2">
    <location>
        <begin position="56"/>
        <end position="148"/>
    </location>
</feature>
<dbReference type="PANTHER" id="PTHR13844">
    <property type="entry name" value="SWI/SNF-RELATED MATRIX-ASSOCIATED ACTIN-DEPENDENT REGULATOR OF CHROMATIN SUBFAMILY D"/>
    <property type="match status" value="1"/>
</dbReference>
<accession>A0A0D3FPF8</accession>
<protein>
    <recommendedName>
        <fullName evidence="2">DM2 domain-containing protein</fullName>
    </recommendedName>
</protein>
<evidence type="ECO:0000313" key="4">
    <source>
        <dbReference type="Proteomes" id="UP000026960"/>
    </source>
</evidence>
<name>A0A0D3FPF8_9ORYZ</name>
<evidence type="ECO:0000259" key="2">
    <source>
        <dbReference type="PROSITE" id="PS51925"/>
    </source>
</evidence>
<dbReference type="Pfam" id="PF02201">
    <property type="entry name" value="SWIB"/>
    <property type="match status" value="2"/>
</dbReference>
<dbReference type="STRING" id="65489.A0A0D3FPF8"/>
<dbReference type="PROSITE" id="PS51925">
    <property type="entry name" value="SWIB_MDM2"/>
    <property type="match status" value="1"/>
</dbReference>
<reference evidence="3" key="2">
    <citation type="submission" date="2015-03" db="UniProtKB">
        <authorList>
            <consortium name="EnsemblPlants"/>
        </authorList>
    </citation>
    <scope>IDENTIFICATION</scope>
</reference>
<dbReference type="PaxDb" id="65489-OBART03G35210.1"/>
<dbReference type="SUPFAM" id="SSF47592">
    <property type="entry name" value="SWIB/MDM2 domain"/>
    <property type="match status" value="1"/>
</dbReference>
<evidence type="ECO:0000313" key="3">
    <source>
        <dbReference type="EnsemblPlants" id="OBART03G35210.1"/>
    </source>
</evidence>
<organism evidence="3">
    <name type="scientific">Oryza barthii</name>
    <dbReference type="NCBI Taxonomy" id="65489"/>
    <lineage>
        <taxon>Eukaryota</taxon>
        <taxon>Viridiplantae</taxon>
        <taxon>Streptophyta</taxon>
        <taxon>Embryophyta</taxon>
        <taxon>Tracheophyta</taxon>
        <taxon>Spermatophyta</taxon>
        <taxon>Magnoliopsida</taxon>
        <taxon>Liliopsida</taxon>
        <taxon>Poales</taxon>
        <taxon>Poaceae</taxon>
        <taxon>BOP clade</taxon>
        <taxon>Oryzoideae</taxon>
        <taxon>Oryzeae</taxon>
        <taxon>Oryzinae</taxon>
        <taxon>Oryza</taxon>
    </lineage>
</organism>
<evidence type="ECO:0000256" key="1">
    <source>
        <dbReference type="SAM" id="MobiDB-lite"/>
    </source>
</evidence>
<dbReference type="InterPro" id="IPR019835">
    <property type="entry name" value="SWIB_domain"/>
</dbReference>
<dbReference type="SMART" id="SM00151">
    <property type="entry name" value="SWIB"/>
    <property type="match status" value="1"/>
</dbReference>
<dbReference type="HOGENOM" id="CLU_046065_2_1_1"/>
<dbReference type="eggNOG" id="KOG1946">
    <property type="taxonomic scope" value="Eukaryota"/>
</dbReference>
<dbReference type="Gene3D" id="1.10.245.10">
    <property type="entry name" value="SWIB/MDM2 domain"/>
    <property type="match status" value="1"/>
</dbReference>
<feature type="region of interest" description="Disordered" evidence="1">
    <location>
        <begin position="13"/>
        <end position="57"/>
    </location>
</feature>
<proteinExistence type="predicted"/>
<dbReference type="AlphaFoldDB" id="A0A0D3FPF8"/>
<feature type="compositionally biased region" description="Polar residues" evidence="1">
    <location>
        <begin position="19"/>
        <end position="28"/>
    </location>
</feature>
<dbReference type="Gramene" id="OBART03G35210.1">
    <property type="protein sequence ID" value="OBART03G35210.1"/>
    <property type="gene ID" value="OBART03G35210"/>
</dbReference>
<sequence>MFQMNKALTKHIWPLNSDGPVTSASPERSTPKEKPQKRERNEGKKQKGGSSGSGSGFLVPLQLSDDLVKFIGTGESMLSRSDVVKRMWDYIKENKLQSTGLVLYWTTPCMDPSDRRKIICDEKLKDLLQVESFNGFTVSKLLAPHFTKTK</sequence>
<reference evidence="3" key="1">
    <citation type="journal article" date="2009" name="Rice">
        <title>De Novo Next Generation Sequencing of Plant Genomes.</title>
        <authorList>
            <person name="Rounsley S."/>
            <person name="Marri P.R."/>
            <person name="Yu Y."/>
            <person name="He R."/>
            <person name="Sisneros N."/>
            <person name="Goicoechea J.L."/>
            <person name="Lee S.J."/>
            <person name="Angelova A."/>
            <person name="Kudrna D."/>
            <person name="Luo M."/>
            <person name="Affourtit J."/>
            <person name="Desany B."/>
            <person name="Knight J."/>
            <person name="Niazi F."/>
            <person name="Egholm M."/>
            <person name="Wing R.A."/>
        </authorList>
    </citation>
    <scope>NUCLEOTIDE SEQUENCE [LARGE SCALE GENOMIC DNA]</scope>
    <source>
        <strain evidence="3">cv. IRGC 105608</strain>
    </source>
</reference>
<dbReference type="EnsemblPlants" id="OBART03G35210.1">
    <property type="protein sequence ID" value="OBART03G35210.1"/>
    <property type="gene ID" value="OBART03G35210"/>
</dbReference>
<keyword evidence="4" id="KW-1185">Reference proteome</keyword>
<dbReference type="InterPro" id="IPR036885">
    <property type="entry name" value="SWIB_MDM2_dom_sf"/>
</dbReference>
<dbReference type="Proteomes" id="UP000026960">
    <property type="component" value="Chromosome 3"/>
</dbReference>